<dbReference type="InterPro" id="IPR054363">
    <property type="entry name" value="GH95_cat"/>
</dbReference>
<dbReference type="InterPro" id="IPR008928">
    <property type="entry name" value="6-hairpin_glycosidase_sf"/>
</dbReference>
<name>C9L9A0_BLAHA</name>
<feature type="domain" description="Glycosyl hydrolase family 95 catalytic" evidence="3">
    <location>
        <begin position="254"/>
        <end position="660"/>
    </location>
</feature>
<dbReference type="PANTHER" id="PTHR31084:SF0">
    <property type="entry name" value="ALPHA-L-FUCOSIDASE 2"/>
    <property type="match status" value="1"/>
</dbReference>
<dbReference type="Pfam" id="PF14498">
    <property type="entry name" value="Glyco_hyd_65N_2"/>
    <property type="match status" value="1"/>
</dbReference>
<dbReference type="InterPro" id="IPR027414">
    <property type="entry name" value="GH95_N_dom"/>
</dbReference>
<dbReference type="STRING" id="537007.BLAHAN_05982"/>
<dbReference type="Gene3D" id="1.50.10.10">
    <property type="match status" value="1"/>
</dbReference>
<dbReference type="SUPFAM" id="SSF48208">
    <property type="entry name" value="Six-hairpin glycosidases"/>
    <property type="match status" value="1"/>
</dbReference>
<dbReference type="PANTHER" id="PTHR31084">
    <property type="entry name" value="ALPHA-L-FUCOSIDASE 2"/>
    <property type="match status" value="1"/>
</dbReference>
<gene>
    <name evidence="4" type="ORF">BLAHAN_05982</name>
</gene>
<evidence type="ECO:0000259" key="2">
    <source>
        <dbReference type="Pfam" id="PF21307"/>
    </source>
</evidence>
<dbReference type="eggNOG" id="COG1554">
    <property type="taxonomic scope" value="Bacteria"/>
</dbReference>
<dbReference type="Pfam" id="PF22124">
    <property type="entry name" value="Glyco_hydro_95_cat"/>
    <property type="match status" value="1"/>
</dbReference>
<feature type="domain" description="Glycosyl hydrolase family 95 N-terminal" evidence="1">
    <location>
        <begin position="10"/>
        <end position="235"/>
    </location>
</feature>
<dbReference type="InterPro" id="IPR016518">
    <property type="entry name" value="Alpha-L-fucosidase"/>
</dbReference>
<organism evidence="4 5">
    <name type="scientific">Blautia hansenii DSM 20583</name>
    <dbReference type="NCBI Taxonomy" id="537007"/>
    <lineage>
        <taxon>Bacteria</taxon>
        <taxon>Bacillati</taxon>
        <taxon>Bacillota</taxon>
        <taxon>Clostridia</taxon>
        <taxon>Lachnospirales</taxon>
        <taxon>Lachnospiraceae</taxon>
        <taxon>Blautia</taxon>
    </lineage>
</organism>
<dbReference type="EMBL" id="ABYU02000027">
    <property type="protein sequence ID" value="EEX21246.1"/>
    <property type="molecule type" value="Genomic_DNA"/>
</dbReference>
<dbReference type="HOGENOM" id="CLU_004617_2_2_9"/>
<dbReference type="InterPro" id="IPR049053">
    <property type="entry name" value="AFCA-like_C"/>
</dbReference>
<evidence type="ECO:0000259" key="3">
    <source>
        <dbReference type="Pfam" id="PF22124"/>
    </source>
</evidence>
<sequence>MGKGFYLTHEAKSWEQGLPVGNGQQGAVLLGGVQQERIVLNEESLWYGGKRERAVEAGKEKLEKVRELLEKGEASKAQTLCSRWFVGNPRYTNPYHPAAEAVLNFEPFGKVKEYFRGIDLEKGEAGVKICFDNCKTVREIFSSVKYQVTALRMETDKEQGMSFSLGLNRRPFEENAEVEDREISLNGHSGDGVCYDVRCRVGKTDGRVCVEGGYLLVERASYVEIFFCVRTDYESKECLDKCSRLLKAAAKVGFEEIKKAHIEEYGRLYNNMRLEIEGAEELAQIPADELLKRCEEPKVQGYLIWLMFSYARYLLISSSYGCALPANLQGIWNGSFTPPWESGYTININLQMNYWMADRAGLGVCYESFFNLIEKMLPNGRKTAKKVYACRGFVAHHNTNLWGDTDITGLWLPAFLWPMGGAWMANQLYHHSEFEENPKEIRERVLPVMKECILFFYDYLYRKSDKMWISGPTVSPENTYRLLDGQEASVAMGVAMDHQIIRELAENYLEGCRRYNTGSPEYETEKMAQEILEHLPPTKIGKSGRILEWQEEYEEVEKGHRHISHLYGLHPGREISEDTPALFEAAKRTLEYRLEHGGGHTGWSKAWIMCFYARLKDKKKFDEQMRQFLANSVDENLWDIHPPFQIDGNFGMAKAVLEALASRRGDVVELLRIIPEGMETGMVTGLCLEGRLKVDFAWKCGKLTKISLSSGKTQTIELRYCGIRRSVTLLENSRLELEGVENYE</sequence>
<protein>
    <submittedName>
        <fullName evidence="4">Uncharacterized protein</fullName>
    </submittedName>
</protein>
<dbReference type="KEGG" id="bhan:CGC63_14865"/>
<dbReference type="RefSeq" id="WP_003022038.1">
    <property type="nucleotide sequence ID" value="NZ_CP022413.2"/>
</dbReference>
<keyword evidence="5" id="KW-1185">Reference proteome</keyword>
<dbReference type="GO" id="GO:0004560">
    <property type="term" value="F:alpha-L-fucosidase activity"/>
    <property type="evidence" value="ECO:0007669"/>
    <property type="project" value="InterPro"/>
</dbReference>
<dbReference type="InterPro" id="IPR012341">
    <property type="entry name" value="6hp_glycosidase-like_sf"/>
</dbReference>
<proteinExistence type="predicted"/>
<comment type="caution">
    <text evidence="4">The sequence shown here is derived from an EMBL/GenBank/DDBJ whole genome shotgun (WGS) entry which is preliminary data.</text>
</comment>
<evidence type="ECO:0000259" key="1">
    <source>
        <dbReference type="Pfam" id="PF14498"/>
    </source>
</evidence>
<accession>C9L9A0</accession>
<evidence type="ECO:0000313" key="4">
    <source>
        <dbReference type="EMBL" id="EEX21246.1"/>
    </source>
</evidence>
<dbReference type="AlphaFoldDB" id="C9L9A0"/>
<feature type="domain" description="Alpha fucosidase A-like C-terminal" evidence="2">
    <location>
        <begin position="666"/>
        <end position="722"/>
    </location>
</feature>
<dbReference type="Proteomes" id="UP000003755">
    <property type="component" value="Unassembled WGS sequence"/>
</dbReference>
<evidence type="ECO:0000313" key="5">
    <source>
        <dbReference type="Proteomes" id="UP000003755"/>
    </source>
</evidence>
<dbReference type="Pfam" id="PF21307">
    <property type="entry name" value="Glyco_hydro_95_C"/>
    <property type="match status" value="1"/>
</dbReference>
<reference evidence="4" key="1">
    <citation type="submission" date="2009-09" db="EMBL/GenBank/DDBJ databases">
        <authorList>
            <person name="Weinstock G."/>
            <person name="Sodergren E."/>
            <person name="Clifton S."/>
            <person name="Fulton L."/>
            <person name="Fulton B."/>
            <person name="Courtney L."/>
            <person name="Fronick C."/>
            <person name="Harrison M."/>
            <person name="Strong C."/>
            <person name="Farmer C."/>
            <person name="Delahaunty K."/>
            <person name="Markovic C."/>
            <person name="Hall O."/>
            <person name="Minx P."/>
            <person name="Tomlinson C."/>
            <person name="Mitreva M."/>
            <person name="Nelson J."/>
            <person name="Hou S."/>
            <person name="Wollam A."/>
            <person name="Pepin K.H."/>
            <person name="Johnson M."/>
            <person name="Bhonagiri V."/>
            <person name="Nash W.E."/>
            <person name="Warren W."/>
            <person name="Chinwalla A."/>
            <person name="Mardis E.R."/>
            <person name="Wilson R.K."/>
        </authorList>
    </citation>
    <scope>NUCLEOTIDE SEQUENCE [LARGE SCALE GENOMIC DNA]</scope>
    <source>
        <strain evidence="4">DSM 20583</strain>
    </source>
</reference>
<dbReference type="PIRSF" id="PIRSF007663">
    <property type="entry name" value="UCP007663"/>
    <property type="match status" value="1"/>
</dbReference>
<dbReference type="GO" id="GO:0005975">
    <property type="term" value="P:carbohydrate metabolic process"/>
    <property type="evidence" value="ECO:0007669"/>
    <property type="project" value="InterPro"/>
</dbReference>